<dbReference type="AlphaFoldDB" id="A0A7S1TGH5"/>
<sequence length="105" mass="11517">MECSLNVAFTPIEDAANDNQNQNSFPCMAVKVFLRSIDDGGFGYSSATNAMIKTSWAMEVIVESARTQSFTVSTSLLKMLSMTSGPRRIIFLAKFQVDTGTFSEI</sequence>
<gene>
    <name evidence="1" type="ORF">CCAE0312_LOCUS7240</name>
</gene>
<accession>A0A7S1TGH5</accession>
<name>A0A7S1TGH5_9RHOD</name>
<organism evidence="1">
    <name type="scientific">Compsopogon caeruleus</name>
    <dbReference type="NCBI Taxonomy" id="31354"/>
    <lineage>
        <taxon>Eukaryota</taxon>
        <taxon>Rhodophyta</taxon>
        <taxon>Compsopogonophyceae</taxon>
        <taxon>Compsopogonales</taxon>
        <taxon>Compsopogonaceae</taxon>
        <taxon>Compsopogon</taxon>
    </lineage>
</organism>
<reference evidence="1" key="1">
    <citation type="submission" date="2021-01" db="EMBL/GenBank/DDBJ databases">
        <authorList>
            <person name="Corre E."/>
            <person name="Pelletier E."/>
            <person name="Niang G."/>
            <person name="Scheremetjew M."/>
            <person name="Finn R."/>
            <person name="Kale V."/>
            <person name="Holt S."/>
            <person name="Cochrane G."/>
            <person name="Meng A."/>
            <person name="Brown T."/>
            <person name="Cohen L."/>
        </authorList>
    </citation>
    <scope>NUCLEOTIDE SEQUENCE</scope>
    <source>
        <strain evidence="1">SAG 36.94</strain>
    </source>
</reference>
<protein>
    <submittedName>
        <fullName evidence="1">Uncharacterized protein</fullName>
    </submittedName>
</protein>
<proteinExistence type="predicted"/>
<evidence type="ECO:0000313" key="1">
    <source>
        <dbReference type="EMBL" id="CAD9235149.1"/>
    </source>
</evidence>
<dbReference type="EMBL" id="HBGH01012919">
    <property type="protein sequence ID" value="CAD9235149.1"/>
    <property type="molecule type" value="Transcribed_RNA"/>
</dbReference>